<dbReference type="OrthoDB" id="6142688at2759"/>
<reference evidence="1 2" key="1">
    <citation type="journal article" date="2018" name="Cell">
        <title>The Chara Genome: Secondary Complexity and Implications for Plant Terrestrialization.</title>
        <authorList>
            <person name="Nishiyama T."/>
            <person name="Sakayama H."/>
            <person name="Vries J.D."/>
            <person name="Buschmann H."/>
            <person name="Saint-Marcoux D."/>
            <person name="Ullrich K.K."/>
            <person name="Haas F.B."/>
            <person name="Vanderstraeten L."/>
            <person name="Becker D."/>
            <person name="Lang D."/>
            <person name="Vosolsobe S."/>
            <person name="Rombauts S."/>
            <person name="Wilhelmsson P.K.I."/>
            <person name="Janitza P."/>
            <person name="Kern R."/>
            <person name="Heyl A."/>
            <person name="Rumpler F."/>
            <person name="Villalobos L.I.A.C."/>
            <person name="Clay J.M."/>
            <person name="Skokan R."/>
            <person name="Toyoda A."/>
            <person name="Suzuki Y."/>
            <person name="Kagoshima H."/>
            <person name="Schijlen E."/>
            <person name="Tajeshwar N."/>
            <person name="Catarino B."/>
            <person name="Hetherington A.J."/>
            <person name="Saltykova A."/>
            <person name="Bonnot C."/>
            <person name="Breuninger H."/>
            <person name="Symeonidi A."/>
            <person name="Radhakrishnan G.V."/>
            <person name="Van Nieuwerburgh F."/>
            <person name="Deforce D."/>
            <person name="Chang C."/>
            <person name="Karol K.G."/>
            <person name="Hedrich R."/>
            <person name="Ulvskov P."/>
            <person name="Glockner G."/>
            <person name="Delwiche C.F."/>
            <person name="Petrasek J."/>
            <person name="Van de Peer Y."/>
            <person name="Friml J."/>
            <person name="Beilby M."/>
            <person name="Dolan L."/>
            <person name="Kohara Y."/>
            <person name="Sugano S."/>
            <person name="Fujiyama A."/>
            <person name="Delaux P.-M."/>
            <person name="Quint M."/>
            <person name="TheiBen G."/>
            <person name="Hagemann M."/>
            <person name="Harholt J."/>
            <person name="Dunand C."/>
            <person name="Zachgo S."/>
            <person name="Langdale J."/>
            <person name="Maumus F."/>
            <person name="Straeten D.V.D."/>
            <person name="Gould S.B."/>
            <person name="Rensing S.A."/>
        </authorList>
    </citation>
    <scope>NUCLEOTIDE SEQUENCE [LARGE SCALE GENOMIC DNA]</scope>
    <source>
        <strain evidence="1 2">S276</strain>
    </source>
</reference>
<comment type="caution">
    <text evidence="1">The sequence shown here is derived from an EMBL/GenBank/DDBJ whole genome shotgun (WGS) entry which is preliminary data.</text>
</comment>
<protein>
    <submittedName>
        <fullName evidence="1">Uncharacterized protein</fullName>
    </submittedName>
</protein>
<sequence length="532" mass="60193">MVTSPSGRRTWRREKFECDDFLHLKYTSRVMEPLSVRRLVNEVLSRVIGDDTASWLQRTRIGWTYNANISSKLCRPAEVFCEFDLSQWMDSDDPEQCPCRTRTYSDMRSNWSIELLRYEGCTHVITLDSSITDKPLLQGIINAGLNHIPLMALDVEEAIVELDRFLDNLFASVMELRELTESSKSFLRRIIVKKGRARMGKFKAAHKHAVAEPFEHPTFKRELDFITGRFLICLTDKAPNTPTFVCKNFIRKLAFQRLSGPEFACIGMPPSAVISWITLCSVGASSRTCCAPISHDSAEGAKGHLQVKGIPMGLACSPIWCGIYFFKYEFHAMMRLVDTGNAHLIPYFESTFRYIDDLGAINNAVISSFLRQSGDRDPNDPCWVYPDQFIEIKENTEVHEDGIGYVANFLSMTITVTSPIEGTYITSQFDKRTDLGFSPCRFMKFKSNRSIKQSLQIITTQVAQILMICSDPESAANEIAKIVPAMMENGFAAGACWRVGKKTLRNAHLYQPSSLSVHVIREALTNIYGIVD</sequence>
<dbReference type="Proteomes" id="UP000265515">
    <property type="component" value="Unassembled WGS sequence"/>
</dbReference>
<dbReference type="Gramene" id="GBG64106">
    <property type="protein sequence ID" value="GBG64106"/>
    <property type="gene ID" value="CBR_g40554"/>
</dbReference>
<accession>A0A388K237</accession>
<gene>
    <name evidence="1" type="ORF">CBR_g40554</name>
</gene>
<dbReference type="EMBL" id="BFEA01000046">
    <property type="protein sequence ID" value="GBG64106.1"/>
    <property type="molecule type" value="Genomic_DNA"/>
</dbReference>
<proteinExistence type="predicted"/>
<dbReference type="AlphaFoldDB" id="A0A388K237"/>
<evidence type="ECO:0000313" key="1">
    <source>
        <dbReference type="EMBL" id="GBG64106.1"/>
    </source>
</evidence>
<name>A0A388K237_CHABU</name>
<evidence type="ECO:0000313" key="2">
    <source>
        <dbReference type="Proteomes" id="UP000265515"/>
    </source>
</evidence>
<keyword evidence="2" id="KW-1185">Reference proteome</keyword>
<organism evidence="1 2">
    <name type="scientific">Chara braunii</name>
    <name type="common">Braun's stonewort</name>
    <dbReference type="NCBI Taxonomy" id="69332"/>
    <lineage>
        <taxon>Eukaryota</taxon>
        <taxon>Viridiplantae</taxon>
        <taxon>Streptophyta</taxon>
        <taxon>Charophyceae</taxon>
        <taxon>Charales</taxon>
        <taxon>Characeae</taxon>
        <taxon>Chara</taxon>
    </lineage>
</organism>